<accession>A0A1X0NB71</accession>
<dbReference type="Pfam" id="PF04860">
    <property type="entry name" value="Phage_portal"/>
    <property type="match status" value="1"/>
</dbReference>
<proteinExistence type="predicted"/>
<evidence type="ECO:0000313" key="1">
    <source>
        <dbReference type="EMBL" id="ORC61358.1"/>
    </source>
</evidence>
<organism evidence="1 2">
    <name type="scientific">Pseudomonas floridensis</name>
    <dbReference type="NCBI Taxonomy" id="1958950"/>
    <lineage>
        <taxon>Bacteria</taxon>
        <taxon>Pseudomonadati</taxon>
        <taxon>Pseudomonadota</taxon>
        <taxon>Gammaproteobacteria</taxon>
        <taxon>Pseudomonadales</taxon>
        <taxon>Pseudomonadaceae</taxon>
        <taxon>Pseudomonas</taxon>
    </lineage>
</organism>
<name>A0A1X0NB71_9PSED</name>
<keyword evidence="2" id="KW-1185">Reference proteome</keyword>
<dbReference type="AlphaFoldDB" id="A0A1X0NB71"/>
<comment type="caution">
    <text evidence="1">The sequence shown here is derived from an EMBL/GenBank/DDBJ whole genome shotgun (WGS) entry which is preliminary data.</text>
</comment>
<dbReference type="EMBL" id="MUIO01000010">
    <property type="protein sequence ID" value="ORC61358.1"/>
    <property type="molecule type" value="Genomic_DNA"/>
</dbReference>
<dbReference type="InterPro" id="IPR006944">
    <property type="entry name" value="Phage/GTA_portal"/>
</dbReference>
<dbReference type="Proteomes" id="UP000192815">
    <property type="component" value="Unassembled WGS sequence"/>
</dbReference>
<sequence>MFFSKQLGPGDGVISDGSSGFWQSLIGSSRSSAGVSVTPDSAMALTVFQNCVTLLAESVAQLPLELYRRLGEGKREQAIHHPLYDVLRYQPNPWQTPYEYREYSQLAVGVRGNAYSFIERNDDGSVKALYPLHNDRMVVLKGADMLPCYRIGGQDPLPMRLIHHVRWHTKNHYTGLSPIELHADAVGLAQAVRQYTGKSFANGTAVSGVIERPRESPPIKDRASIDRILDQWGEKFAGIDNAKKVAMLQEGMTFKPVSMSNVDSELLGILKATGLDIARIYKIPPHMVNDLEKASYNSLEQLLIQYVIFALMPWVKRHEQAMMRDFLRPAERKDYFIEFNLSGLLRGDQKSRYDAYAVGRQWGWLSINDIRRLENMPPVANGDSYLQPLNMTDVAHGLPDPKNPDVRAQLEQQRDDILRMLAA</sequence>
<dbReference type="NCBIfam" id="TIGR01537">
    <property type="entry name" value="portal_HK97"/>
    <property type="match status" value="1"/>
</dbReference>
<dbReference type="STRING" id="1958950.BZK31_03355"/>
<evidence type="ECO:0000313" key="2">
    <source>
        <dbReference type="Proteomes" id="UP000192815"/>
    </source>
</evidence>
<dbReference type="OrthoDB" id="9765386at2"/>
<reference evidence="2" key="1">
    <citation type="submission" date="2017-02" db="EMBL/GenBank/DDBJ databases">
        <title>Pseudomonas floridae sp. nov., a novel pathogenic bacterial species isolated from tomato.</title>
        <authorList>
            <person name="Timilsina S."/>
            <person name="Vallad G.E."/>
            <person name="Jones J.B."/>
        </authorList>
    </citation>
    <scope>NUCLEOTIDE SEQUENCE [LARGE SCALE GENOMIC DNA]</scope>
    <source>
        <strain evidence="2">GEV388</strain>
    </source>
</reference>
<gene>
    <name evidence="1" type="ORF">BZK31_03355</name>
</gene>
<dbReference type="InterPro" id="IPR006427">
    <property type="entry name" value="Portal_HK97"/>
</dbReference>
<dbReference type="RefSeq" id="WP_083181246.1">
    <property type="nucleotide sequence ID" value="NZ_CBCRZR010000003.1"/>
</dbReference>
<protein>
    <submittedName>
        <fullName evidence="1">Phage portal protein</fullName>
    </submittedName>
</protein>